<protein>
    <recommendedName>
        <fullName evidence="4">DUF998 domain-containing protein</fullName>
    </recommendedName>
</protein>
<organism evidence="2 3">
    <name type="scientific">Dyadobacter psychrotolerans</name>
    <dbReference type="NCBI Taxonomy" id="2541721"/>
    <lineage>
        <taxon>Bacteria</taxon>
        <taxon>Pseudomonadati</taxon>
        <taxon>Bacteroidota</taxon>
        <taxon>Cytophagia</taxon>
        <taxon>Cytophagales</taxon>
        <taxon>Spirosomataceae</taxon>
        <taxon>Dyadobacter</taxon>
    </lineage>
</organism>
<comment type="caution">
    <text evidence="2">The sequence shown here is derived from an EMBL/GenBank/DDBJ whole genome shotgun (WGS) entry which is preliminary data.</text>
</comment>
<sequence length="223" mass="24004">MHKSFTKVSGVSLCFGSLISVITMVLHPAGGSVEHIIRIQHVLIFSHALGIACLPFMGFGAWSLSCLLQTDSKISLLSLFVFCLGLVAAMIAAAVNGLILPQFLSDLTARPVDKSIVNSIVRYGHHINVSMANIFISATCISILIWCLLIIQTQRLPKAAGYLGLSLLGFGLICILSKANFTDLYGFRIFVAGLATWLTTTGIRMIMKGKSENKYAGSEAPNL</sequence>
<gene>
    <name evidence="2" type="ORF">E0F88_19480</name>
</gene>
<feature type="transmembrane region" description="Helical" evidence="1">
    <location>
        <begin position="131"/>
        <end position="151"/>
    </location>
</feature>
<evidence type="ECO:0008006" key="4">
    <source>
        <dbReference type="Google" id="ProtNLM"/>
    </source>
</evidence>
<evidence type="ECO:0000256" key="1">
    <source>
        <dbReference type="SAM" id="Phobius"/>
    </source>
</evidence>
<keyword evidence="1" id="KW-0812">Transmembrane</keyword>
<evidence type="ECO:0000313" key="2">
    <source>
        <dbReference type="EMBL" id="TDE13234.1"/>
    </source>
</evidence>
<keyword evidence="3" id="KW-1185">Reference proteome</keyword>
<feature type="transmembrane region" description="Helical" evidence="1">
    <location>
        <begin position="12"/>
        <end position="30"/>
    </location>
</feature>
<feature type="transmembrane region" description="Helical" evidence="1">
    <location>
        <begin position="42"/>
        <end position="64"/>
    </location>
</feature>
<name>A0A4R5DMB5_9BACT</name>
<evidence type="ECO:0000313" key="3">
    <source>
        <dbReference type="Proteomes" id="UP000294850"/>
    </source>
</evidence>
<feature type="transmembrane region" description="Helical" evidence="1">
    <location>
        <begin position="185"/>
        <end position="206"/>
    </location>
</feature>
<keyword evidence="1" id="KW-1133">Transmembrane helix</keyword>
<dbReference type="OrthoDB" id="1163320at2"/>
<dbReference type="AlphaFoldDB" id="A0A4R5DMB5"/>
<accession>A0A4R5DMB5</accession>
<proteinExistence type="predicted"/>
<dbReference type="Proteomes" id="UP000294850">
    <property type="component" value="Unassembled WGS sequence"/>
</dbReference>
<feature type="transmembrane region" description="Helical" evidence="1">
    <location>
        <begin position="160"/>
        <end position="179"/>
    </location>
</feature>
<keyword evidence="1" id="KW-0472">Membrane</keyword>
<dbReference type="RefSeq" id="WP_131959955.1">
    <property type="nucleotide sequence ID" value="NZ_SMFL01000007.1"/>
</dbReference>
<feature type="transmembrane region" description="Helical" evidence="1">
    <location>
        <begin position="76"/>
        <end position="99"/>
    </location>
</feature>
<dbReference type="EMBL" id="SMFL01000007">
    <property type="protein sequence ID" value="TDE13234.1"/>
    <property type="molecule type" value="Genomic_DNA"/>
</dbReference>
<reference evidence="2 3" key="1">
    <citation type="submission" date="2019-03" db="EMBL/GenBank/DDBJ databases">
        <title>Dyadobacter AR-3-6 sp. nov., isolated from arctic soil.</title>
        <authorList>
            <person name="Chaudhary D.K."/>
        </authorList>
    </citation>
    <scope>NUCLEOTIDE SEQUENCE [LARGE SCALE GENOMIC DNA]</scope>
    <source>
        <strain evidence="2 3">AR-3-6</strain>
    </source>
</reference>